<dbReference type="Proteomes" id="UP000178873">
    <property type="component" value="Unassembled WGS sequence"/>
</dbReference>
<evidence type="ECO:0000256" key="1">
    <source>
        <dbReference type="SAM" id="MobiDB-lite"/>
    </source>
</evidence>
<organism evidence="2 3">
    <name type="scientific">Candidatus Taylorbacteria bacterium RIFCSPHIGHO2_01_FULL_46_22b</name>
    <dbReference type="NCBI Taxonomy" id="1802301"/>
    <lineage>
        <taxon>Bacteria</taxon>
        <taxon>Candidatus Tayloriibacteriota</taxon>
    </lineage>
</organism>
<accession>A0A1G2M4B9</accession>
<evidence type="ECO:0000313" key="3">
    <source>
        <dbReference type="Proteomes" id="UP000178873"/>
    </source>
</evidence>
<sequence>MVEETKTMNAERSALRRIFSEKPEKSQQRREARLRFEKGEKLTRELLARNGSETHKRKGGGR</sequence>
<evidence type="ECO:0000313" key="2">
    <source>
        <dbReference type="EMBL" id="OHA18643.1"/>
    </source>
</evidence>
<proteinExistence type="predicted"/>
<reference evidence="2 3" key="1">
    <citation type="journal article" date="2016" name="Nat. Commun.">
        <title>Thousands of microbial genomes shed light on interconnected biogeochemical processes in an aquifer system.</title>
        <authorList>
            <person name="Anantharaman K."/>
            <person name="Brown C.T."/>
            <person name="Hug L.A."/>
            <person name="Sharon I."/>
            <person name="Castelle C.J."/>
            <person name="Probst A.J."/>
            <person name="Thomas B.C."/>
            <person name="Singh A."/>
            <person name="Wilkins M.J."/>
            <person name="Karaoz U."/>
            <person name="Brodie E.L."/>
            <person name="Williams K.H."/>
            <person name="Hubbard S.S."/>
            <person name="Banfield J.F."/>
        </authorList>
    </citation>
    <scope>NUCLEOTIDE SEQUENCE [LARGE SCALE GENOMIC DNA]</scope>
</reference>
<feature type="region of interest" description="Disordered" evidence="1">
    <location>
        <begin position="42"/>
        <end position="62"/>
    </location>
</feature>
<dbReference type="EMBL" id="MHRF01000003">
    <property type="protein sequence ID" value="OHA18643.1"/>
    <property type="molecule type" value="Genomic_DNA"/>
</dbReference>
<name>A0A1G2M4B9_9BACT</name>
<comment type="caution">
    <text evidence="2">The sequence shown here is derived from an EMBL/GenBank/DDBJ whole genome shotgun (WGS) entry which is preliminary data.</text>
</comment>
<dbReference type="AlphaFoldDB" id="A0A1G2M4B9"/>
<dbReference type="STRING" id="1802301.A2664_00240"/>
<protein>
    <submittedName>
        <fullName evidence="2">Uncharacterized protein</fullName>
    </submittedName>
</protein>
<gene>
    <name evidence="2" type="ORF">A2664_00240</name>
</gene>